<evidence type="ECO:0000313" key="1">
    <source>
        <dbReference type="EMBL" id="KAJ1679947.1"/>
    </source>
</evidence>
<dbReference type="Proteomes" id="UP001145114">
    <property type="component" value="Unassembled WGS sequence"/>
</dbReference>
<accession>A0ACC1HXJ3</accession>
<gene>
    <name evidence="1" type="ORF">EV182_000995</name>
</gene>
<protein>
    <submittedName>
        <fullName evidence="1">Uncharacterized protein</fullName>
    </submittedName>
</protein>
<reference evidence="1" key="1">
    <citation type="submission" date="2022-06" db="EMBL/GenBank/DDBJ databases">
        <title>Phylogenomic reconstructions and comparative analyses of Kickxellomycotina fungi.</title>
        <authorList>
            <person name="Reynolds N.K."/>
            <person name="Stajich J.E."/>
            <person name="Barry K."/>
            <person name="Grigoriev I.V."/>
            <person name="Crous P."/>
            <person name="Smith M.E."/>
        </authorList>
    </citation>
    <scope>NUCLEOTIDE SEQUENCE</scope>
    <source>
        <strain evidence="1">RSA 2271</strain>
    </source>
</reference>
<keyword evidence="2" id="KW-1185">Reference proteome</keyword>
<evidence type="ECO:0000313" key="2">
    <source>
        <dbReference type="Proteomes" id="UP001145114"/>
    </source>
</evidence>
<organism evidence="1 2">
    <name type="scientific">Spiromyces aspiralis</name>
    <dbReference type="NCBI Taxonomy" id="68401"/>
    <lineage>
        <taxon>Eukaryota</taxon>
        <taxon>Fungi</taxon>
        <taxon>Fungi incertae sedis</taxon>
        <taxon>Zoopagomycota</taxon>
        <taxon>Kickxellomycotina</taxon>
        <taxon>Kickxellomycetes</taxon>
        <taxon>Kickxellales</taxon>
        <taxon>Kickxellaceae</taxon>
        <taxon>Spiromyces</taxon>
    </lineage>
</organism>
<name>A0ACC1HXJ3_9FUNG</name>
<dbReference type="EMBL" id="JAMZIH010000103">
    <property type="protein sequence ID" value="KAJ1679947.1"/>
    <property type="molecule type" value="Genomic_DNA"/>
</dbReference>
<proteinExistence type="predicted"/>
<comment type="caution">
    <text evidence="1">The sequence shown here is derived from an EMBL/GenBank/DDBJ whole genome shotgun (WGS) entry which is preliminary data.</text>
</comment>
<sequence>MAWNTYGFPRLYRRILNIERRLIRDGQARAKWEGRIKLGFRWPNILMQKAFSKSTATELRKEGAKRIGLSEIDAQRWAQQASDNADKLISDLAKKKTHNNPPK</sequence>